<name>A0A7W7VDA4_9PSEU</name>
<comment type="caution">
    <text evidence="2">The sequence shown here is derived from an EMBL/GenBank/DDBJ whole genome shotgun (WGS) entry which is preliminary data.</text>
</comment>
<gene>
    <name evidence="2" type="ORF">FHR82_002215</name>
</gene>
<accession>A0A7W7VDA4</accession>
<evidence type="ECO:0000313" key="2">
    <source>
        <dbReference type="EMBL" id="MBB4905998.1"/>
    </source>
</evidence>
<organism evidence="2 3">
    <name type="scientific">Actinophytocola algeriensis</name>
    <dbReference type="NCBI Taxonomy" id="1768010"/>
    <lineage>
        <taxon>Bacteria</taxon>
        <taxon>Bacillati</taxon>
        <taxon>Actinomycetota</taxon>
        <taxon>Actinomycetes</taxon>
        <taxon>Pseudonocardiales</taxon>
        <taxon>Pseudonocardiaceae</taxon>
    </lineage>
</organism>
<evidence type="ECO:0000259" key="1">
    <source>
        <dbReference type="Pfam" id="PF19912"/>
    </source>
</evidence>
<reference evidence="2 3" key="1">
    <citation type="submission" date="2020-08" db="EMBL/GenBank/DDBJ databases">
        <title>Genomic Encyclopedia of Type Strains, Phase III (KMG-III): the genomes of soil and plant-associated and newly described type strains.</title>
        <authorList>
            <person name="Whitman W."/>
        </authorList>
    </citation>
    <scope>NUCLEOTIDE SEQUENCE [LARGE SCALE GENOMIC DNA]</scope>
    <source>
        <strain evidence="2 3">CECT 8960</strain>
    </source>
</reference>
<dbReference type="EMBL" id="JACHJQ010000002">
    <property type="protein sequence ID" value="MBB4905998.1"/>
    <property type="molecule type" value="Genomic_DNA"/>
</dbReference>
<proteinExistence type="predicted"/>
<dbReference type="RefSeq" id="WP_184810136.1">
    <property type="nucleotide sequence ID" value="NZ_JACHJQ010000002.1"/>
</dbReference>
<dbReference type="Pfam" id="PF19912">
    <property type="entry name" value="DUF6385"/>
    <property type="match status" value="1"/>
</dbReference>
<dbReference type="AlphaFoldDB" id="A0A7W7VDA4"/>
<dbReference type="Proteomes" id="UP000520767">
    <property type="component" value="Unassembled WGS sequence"/>
</dbReference>
<keyword evidence="3" id="KW-1185">Reference proteome</keyword>
<protein>
    <recommendedName>
        <fullName evidence="1">DUF6385 domain-containing protein</fullName>
    </recommendedName>
</protein>
<feature type="domain" description="DUF6385" evidence="1">
    <location>
        <begin position="32"/>
        <end position="103"/>
    </location>
</feature>
<evidence type="ECO:0000313" key="3">
    <source>
        <dbReference type="Proteomes" id="UP000520767"/>
    </source>
</evidence>
<sequence>MLTFATSVIERRLEIKAAHTTHPFEAGWAGEAVFFIQVEGTHPELSIQAQISPDGLHWIDRGGPCVLAAQEEIAAIDLVNFGGWLRLAITGATEEQPATVLVHLALKG</sequence>
<dbReference type="InterPro" id="IPR045965">
    <property type="entry name" value="DUF6385"/>
</dbReference>